<dbReference type="SUPFAM" id="SSF55681">
    <property type="entry name" value="Class II aaRS and biotin synthetases"/>
    <property type="match status" value="1"/>
</dbReference>
<keyword evidence="9" id="KW-0030">Aminoacyl-tRNA synthetase</keyword>
<dbReference type="GO" id="GO:0004813">
    <property type="term" value="F:alanine-tRNA ligase activity"/>
    <property type="evidence" value="ECO:0007669"/>
    <property type="project" value="UniProtKB-EC"/>
</dbReference>
<dbReference type="InterPro" id="IPR018164">
    <property type="entry name" value="Ala-tRNA-synth_IIc_N"/>
</dbReference>
<dbReference type="InterPro" id="IPR018165">
    <property type="entry name" value="Ala-tRNA-synth_IIc_core"/>
</dbReference>
<dbReference type="PANTHER" id="PTHR11777:SF9">
    <property type="entry name" value="ALANINE--TRNA LIGASE, CYTOPLASMIC"/>
    <property type="match status" value="1"/>
</dbReference>
<dbReference type="GO" id="GO:0000049">
    <property type="term" value="F:tRNA binding"/>
    <property type="evidence" value="ECO:0007669"/>
    <property type="project" value="UniProtKB-KW"/>
</dbReference>
<dbReference type="InterPro" id="IPR012947">
    <property type="entry name" value="tRNA_SAD"/>
</dbReference>
<dbReference type="PANTHER" id="PTHR11777">
    <property type="entry name" value="ALANYL-TRNA SYNTHETASE"/>
    <property type="match status" value="1"/>
</dbReference>
<dbReference type="Pfam" id="PF07973">
    <property type="entry name" value="tRNA_SAD"/>
    <property type="match status" value="1"/>
</dbReference>
<dbReference type="GO" id="GO:0002161">
    <property type="term" value="F:aminoacyl-tRNA deacylase activity"/>
    <property type="evidence" value="ECO:0007669"/>
    <property type="project" value="TreeGrafter"/>
</dbReference>
<evidence type="ECO:0000313" key="12">
    <source>
        <dbReference type="Proteomes" id="UP000229344"/>
    </source>
</evidence>
<dbReference type="Gene3D" id="3.30.980.10">
    <property type="entry name" value="Threonyl-trna Synthetase, Chain A, domain 2"/>
    <property type="match status" value="1"/>
</dbReference>
<keyword evidence="8" id="KW-0648">Protein biosynthesis</keyword>
<evidence type="ECO:0000256" key="8">
    <source>
        <dbReference type="ARBA" id="ARBA00022917"/>
    </source>
</evidence>
<dbReference type="SMART" id="SM00863">
    <property type="entry name" value="tRNA_SAD"/>
    <property type="match status" value="1"/>
</dbReference>
<comment type="caution">
    <text evidence="11">The sequence shown here is derived from an EMBL/GenBank/DDBJ whole genome shotgun (WGS) entry which is preliminary data.</text>
</comment>
<keyword evidence="7" id="KW-0694">RNA-binding</keyword>
<evidence type="ECO:0000256" key="2">
    <source>
        <dbReference type="ARBA" id="ARBA00013168"/>
    </source>
</evidence>
<dbReference type="SUPFAM" id="SSF101353">
    <property type="entry name" value="Putative anticodon-binding domain of alanyl-tRNA synthetase (AlaRS)"/>
    <property type="match status" value="1"/>
</dbReference>
<accession>A0A2H0UGG7</accession>
<dbReference type="InterPro" id="IPR002318">
    <property type="entry name" value="Ala-tRNA-lgiase_IIc"/>
</dbReference>
<dbReference type="CDD" id="cd00673">
    <property type="entry name" value="AlaRS_core"/>
    <property type="match status" value="1"/>
</dbReference>
<organism evidence="11 12">
    <name type="scientific">Candidatus Kaiserbacteria bacterium CG10_big_fil_rev_8_21_14_0_10_47_16</name>
    <dbReference type="NCBI Taxonomy" id="1974608"/>
    <lineage>
        <taxon>Bacteria</taxon>
        <taxon>Candidatus Kaiseribacteriota</taxon>
    </lineage>
</organism>
<dbReference type="InterPro" id="IPR018162">
    <property type="entry name" value="Ala-tRNA-ligase_IIc_anticod-bd"/>
</dbReference>
<dbReference type="Gene3D" id="3.30.930.10">
    <property type="entry name" value="Bira Bifunctional Protein, Domain 2"/>
    <property type="match status" value="1"/>
</dbReference>
<evidence type="ECO:0000256" key="6">
    <source>
        <dbReference type="ARBA" id="ARBA00022840"/>
    </source>
</evidence>
<evidence type="ECO:0000256" key="5">
    <source>
        <dbReference type="ARBA" id="ARBA00022741"/>
    </source>
</evidence>
<comment type="similarity">
    <text evidence="1">Belongs to the class-II aminoacyl-tRNA synthetase family.</text>
</comment>
<dbReference type="GO" id="GO:0005524">
    <property type="term" value="F:ATP binding"/>
    <property type="evidence" value="ECO:0007669"/>
    <property type="project" value="UniProtKB-KW"/>
</dbReference>
<keyword evidence="6" id="KW-0067">ATP-binding</keyword>
<dbReference type="FunFam" id="3.30.980.10:FF:000004">
    <property type="entry name" value="Alanine--tRNA ligase, cytoplasmic"/>
    <property type="match status" value="1"/>
</dbReference>
<dbReference type="PRINTS" id="PR00980">
    <property type="entry name" value="TRNASYNTHALA"/>
</dbReference>
<dbReference type="InterPro" id="IPR045864">
    <property type="entry name" value="aa-tRNA-synth_II/BPL/LPL"/>
</dbReference>
<evidence type="ECO:0000256" key="3">
    <source>
        <dbReference type="ARBA" id="ARBA00022555"/>
    </source>
</evidence>
<dbReference type="GO" id="GO:0006419">
    <property type="term" value="P:alanyl-tRNA aminoacylation"/>
    <property type="evidence" value="ECO:0007669"/>
    <property type="project" value="InterPro"/>
</dbReference>
<dbReference type="EMBL" id="PFBI01000004">
    <property type="protein sequence ID" value="PIR84776.1"/>
    <property type="molecule type" value="Genomic_DNA"/>
</dbReference>
<dbReference type="GO" id="GO:0005829">
    <property type="term" value="C:cytosol"/>
    <property type="evidence" value="ECO:0007669"/>
    <property type="project" value="TreeGrafter"/>
</dbReference>
<reference evidence="12" key="1">
    <citation type="submission" date="2017-09" db="EMBL/GenBank/DDBJ databases">
        <title>Depth-based differentiation of microbial function through sediment-hosted aquifers and enrichment of novel symbionts in the deep terrestrial subsurface.</title>
        <authorList>
            <person name="Probst A.J."/>
            <person name="Ladd B."/>
            <person name="Jarett J.K."/>
            <person name="Geller-Mcgrath D.E."/>
            <person name="Sieber C.M.K."/>
            <person name="Emerson J.B."/>
            <person name="Anantharaman K."/>
            <person name="Thomas B.C."/>
            <person name="Malmstrom R."/>
            <person name="Stieglmeier M."/>
            <person name="Klingl A."/>
            <person name="Woyke T."/>
            <person name="Ryan C.M."/>
            <person name="Banfield J.F."/>
        </authorList>
    </citation>
    <scope>NUCLEOTIDE SEQUENCE [LARGE SCALE GENOMIC DNA]</scope>
</reference>
<sequence>MSGNEIRAKYLAFMQEQGHAIIPSSALVPENDPTTLFTGSGMQPLVPYLMGETHPKGTRLANSQKCFRAEDIDEVGDNRHTTFFEMLGNWSLGDYFKKEQLPFFYTFLTDKVGLDPEKIYVTVFAGDEGAGVPKDDEAVSIWQELFATKNVSSEAAFMGTEEEGASRGMKDGERIFYYGDKNWWSRAGKPANMPVGEIGGPDSEVFYDFGTAHNPAFGEHCHPNCDCGRFLEIGNSVFMEYIKTEKGFEKLPKQNVDFGGGLERIAAAGNGSSDVFTVDLLKNVIDQIETLSGRRYEEGKGAFRVIADHIRGAVFMIGDNVFPSNSEQGYFVRRLLRRSVRYADLLGVPEGELKNLAQSVIATYKDYYTNLAEKEQSIMDAIHTEETKFRTTLENGLKRFNKISVSLTVPVIQKDGKTTVDPSKKPTATKRIGAQNAFELFTTYGFPIELTQEIAKEKGMNVDMEGFEKLMDEHREKSRAGAEHKFKGGLADHSEKVVEYHTATHLLLAGLRKELGEGVHQAGSNITGERLRFDFTYPEKVDKEVLTRVEEYVNSAIKAGASVSIDTMPKAEAETDPTIEGSFWEKYPDVVTVYTVKDNEGNIYSRELCGGPHVPDTGAIHGTFKITKEESSSAGVRRIKAVLE</sequence>
<dbReference type="Pfam" id="PF01411">
    <property type="entry name" value="tRNA-synt_2c"/>
    <property type="match status" value="1"/>
</dbReference>
<dbReference type="EC" id="6.1.1.7" evidence="2"/>
<feature type="domain" description="Alanyl-transfer RNA synthetases family profile" evidence="10">
    <location>
        <begin position="1"/>
        <end position="644"/>
    </location>
</feature>
<evidence type="ECO:0000256" key="9">
    <source>
        <dbReference type="ARBA" id="ARBA00023146"/>
    </source>
</evidence>
<evidence type="ECO:0000313" key="11">
    <source>
        <dbReference type="EMBL" id="PIR84776.1"/>
    </source>
</evidence>
<proteinExistence type="inferred from homology"/>
<name>A0A2H0UGG7_9BACT</name>
<evidence type="ECO:0000256" key="7">
    <source>
        <dbReference type="ARBA" id="ARBA00022884"/>
    </source>
</evidence>
<dbReference type="NCBIfam" id="NF002436">
    <property type="entry name" value="PRK01584.1"/>
    <property type="match status" value="1"/>
</dbReference>
<keyword evidence="4 11" id="KW-0436">Ligase</keyword>
<dbReference type="InterPro" id="IPR050058">
    <property type="entry name" value="Ala-tRNA_ligase"/>
</dbReference>
<dbReference type="InterPro" id="IPR018163">
    <property type="entry name" value="Thr/Ala-tRNA-synth_IIc_edit"/>
</dbReference>
<keyword evidence="3" id="KW-0820">tRNA-binding</keyword>
<evidence type="ECO:0000256" key="1">
    <source>
        <dbReference type="ARBA" id="ARBA00008226"/>
    </source>
</evidence>
<evidence type="ECO:0000256" key="4">
    <source>
        <dbReference type="ARBA" id="ARBA00022598"/>
    </source>
</evidence>
<dbReference type="PROSITE" id="PS50860">
    <property type="entry name" value="AA_TRNA_LIGASE_II_ALA"/>
    <property type="match status" value="1"/>
</dbReference>
<gene>
    <name evidence="11" type="ORF">COU16_01140</name>
</gene>
<dbReference type="Proteomes" id="UP000229344">
    <property type="component" value="Unassembled WGS sequence"/>
</dbReference>
<dbReference type="Gene3D" id="3.30.54.20">
    <property type="match status" value="1"/>
</dbReference>
<keyword evidence="5" id="KW-0547">Nucleotide-binding</keyword>
<dbReference type="AlphaFoldDB" id="A0A2H0UGG7"/>
<dbReference type="SUPFAM" id="SSF55186">
    <property type="entry name" value="ThrRS/AlaRS common domain"/>
    <property type="match status" value="1"/>
</dbReference>
<protein>
    <recommendedName>
        <fullName evidence="2">alanine--tRNA ligase</fullName>
        <ecNumber evidence="2">6.1.1.7</ecNumber>
    </recommendedName>
</protein>
<evidence type="ECO:0000259" key="10">
    <source>
        <dbReference type="PROSITE" id="PS50860"/>
    </source>
</evidence>